<keyword evidence="8" id="KW-0249">Electron transport</keyword>
<dbReference type="PROSITE" id="PS51257">
    <property type="entry name" value="PROKAR_LIPOPROTEIN"/>
    <property type="match status" value="1"/>
</dbReference>
<evidence type="ECO:0000256" key="7">
    <source>
        <dbReference type="ARBA" id="ARBA00022723"/>
    </source>
</evidence>
<keyword evidence="3" id="KW-0813">Transport</keyword>
<dbReference type="CDD" id="cd04213">
    <property type="entry name" value="CuRO_CcO_Caa3_II"/>
    <property type="match status" value="1"/>
</dbReference>
<evidence type="ECO:0000256" key="3">
    <source>
        <dbReference type="ARBA" id="ARBA00022448"/>
    </source>
</evidence>
<evidence type="ECO:0000256" key="10">
    <source>
        <dbReference type="ARBA" id="ARBA00023004"/>
    </source>
</evidence>
<comment type="similarity">
    <text evidence="2">Belongs to the cytochrome c oxidase subunit 2 family.</text>
</comment>
<protein>
    <recommendedName>
        <fullName evidence="14">Cytochrome aa3 subunit 2</fullName>
    </recommendedName>
</protein>
<evidence type="ECO:0000259" key="18">
    <source>
        <dbReference type="PROSITE" id="PS50857"/>
    </source>
</evidence>
<dbReference type="SUPFAM" id="SSF46626">
    <property type="entry name" value="Cytochrome c"/>
    <property type="match status" value="1"/>
</dbReference>
<dbReference type="InterPro" id="IPR008972">
    <property type="entry name" value="Cupredoxin"/>
</dbReference>
<keyword evidence="9 17" id="KW-1133">Transmembrane helix</keyword>
<evidence type="ECO:0000256" key="13">
    <source>
        <dbReference type="ARBA" id="ARBA00024688"/>
    </source>
</evidence>
<dbReference type="PROSITE" id="PS00078">
    <property type="entry name" value="COX2"/>
    <property type="match status" value="1"/>
</dbReference>
<evidence type="ECO:0000256" key="8">
    <source>
        <dbReference type="ARBA" id="ARBA00022982"/>
    </source>
</evidence>
<evidence type="ECO:0000256" key="5">
    <source>
        <dbReference type="ARBA" id="ARBA00022660"/>
    </source>
</evidence>
<dbReference type="PROSITE" id="PS51007">
    <property type="entry name" value="CYTC"/>
    <property type="match status" value="1"/>
</dbReference>
<organism evidence="20 21">
    <name type="scientific">Mycoplana rhizolycopersici</name>
    <dbReference type="NCBI Taxonomy" id="2746702"/>
    <lineage>
        <taxon>Bacteria</taxon>
        <taxon>Pseudomonadati</taxon>
        <taxon>Pseudomonadota</taxon>
        <taxon>Alphaproteobacteria</taxon>
        <taxon>Hyphomicrobiales</taxon>
        <taxon>Rhizobiaceae</taxon>
        <taxon>Mycoplana</taxon>
    </lineage>
</organism>
<dbReference type="InterPro" id="IPR014222">
    <property type="entry name" value="Cyt_c_oxidase_su2"/>
</dbReference>
<keyword evidence="5" id="KW-0679">Respiratory chain</keyword>
<evidence type="ECO:0000256" key="11">
    <source>
        <dbReference type="ARBA" id="ARBA00023008"/>
    </source>
</evidence>
<gene>
    <name evidence="20" type="primary">coxB</name>
    <name evidence="20" type="ORF">HV823_24150</name>
</gene>
<evidence type="ECO:0000256" key="14">
    <source>
        <dbReference type="ARBA" id="ARBA00031399"/>
    </source>
</evidence>
<evidence type="ECO:0000256" key="12">
    <source>
        <dbReference type="ARBA" id="ARBA00023136"/>
    </source>
</evidence>
<dbReference type="PROSITE" id="PS50857">
    <property type="entry name" value="COX2_CUA"/>
    <property type="match status" value="1"/>
</dbReference>
<keyword evidence="6 17" id="KW-0812">Transmembrane</keyword>
<evidence type="ECO:0000256" key="2">
    <source>
        <dbReference type="ARBA" id="ARBA00007866"/>
    </source>
</evidence>
<dbReference type="Proteomes" id="UP000659172">
    <property type="component" value="Unassembled WGS sequence"/>
</dbReference>
<comment type="caution">
    <text evidence="20">The sequence shown here is derived from an EMBL/GenBank/DDBJ whole genome shotgun (WGS) entry which is preliminary data.</text>
</comment>
<dbReference type="InterPro" id="IPR002429">
    <property type="entry name" value="CcO_II-like_C"/>
</dbReference>
<evidence type="ECO:0000259" key="19">
    <source>
        <dbReference type="PROSITE" id="PS51007"/>
    </source>
</evidence>
<dbReference type="Pfam" id="PF00116">
    <property type="entry name" value="COX2"/>
    <property type="match status" value="1"/>
</dbReference>
<comment type="function">
    <text evidence="13">Subunits I and II form the functional core of the enzyme complex. Electrons originating in cytochrome c are transferred via heme a and Cu(A) to the binuclear center formed by heme a3 and Cu(B).</text>
</comment>
<keyword evidence="4 16" id="KW-0349">Heme</keyword>
<feature type="domain" description="Cytochrome oxidase subunit II copper A binding" evidence="18">
    <location>
        <begin position="118"/>
        <end position="234"/>
    </location>
</feature>
<keyword evidence="21" id="KW-1185">Reference proteome</keyword>
<dbReference type="RefSeq" id="WP_176952234.1">
    <property type="nucleotide sequence ID" value="NZ_JABXYK010000024.1"/>
</dbReference>
<comment type="subcellular location">
    <subcellularLocation>
        <location evidence="1">Membrane</location>
        <topology evidence="1">Multi-pass membrane protein</topology>
    </subcellularLocation>
</comment>
<dbReference type="GO" id="GO:0016491">
    <property type="term" value="F:oxidoreductase activity"/>
    <property type="evidence" value="ECO:0007669"/>
    <property type="project" value="UniProtKB-KW"/>
</dbReference>
<keyword evidence="12 17" id="KW-0472">Membrane</keyword>
<keyword evidence="11" id="KW-0186">Copper</keyword>
<comment type="catalytic activity">
    <reaction evidence="15">
        <text>4 Fe(II)-[cytochrome c] + O2 + 8 H(+)(in) = 4 Fe(III)-[cytochrome c] + 2 H2O + 4 H(+)(out)</text>
        <dbReference type="Rhea" id="RHEA:11436"/>
        <dbReference type="Rhea" id="RHEA-COMP:10350"/>
        <dbReference type="Rhea" id="RHEA-COMP:14399"/>
        <dbReference type="ChEBI" id="CHEBI:15377"/>
        <dbReference type="ChEBI" id="CHEBI:15378"/>
        <dbReference type="ChEBI" id="CHEBI:15379"/>
        <dbReference type="ChEBI" id="CHEBI:29033"/>
        <dbReference type="ChEBI" id="CHEBI:29034"/>
        <dbReference type="EC" id="7.1.1.9"/>
    </reaction>
</comment>
<dbReference type="PANTHER" id="PTHR22888:SF9">
    <property type="entry name" value="CYTOCHROME C OXIDASE SUBUNIT 2"/>
    <property type="match status" value="1"/>
</dbReference>
<evidence type="ECO:0000313" key="21">
    <source>
        <dbReference type="Proteomes" id="UP000659172"/>
    </source>
</evidence>
<dbReference type="Gene3D" id="2.60.40.420">
    <property type="entry name" value="Cupredoxins - blue copper proteins"/>
    <property type="match status" value="1"/>
</dbReference>
<evidence type="ECO:0000256" key="6">
    <source>
        <dbReference type="ARBA" id="ARBA00022692"/>
    </source>
</evidence>
<dbReference type="SUPFAM" id="SSF49503">
    <property type="entry name" value="Cupredoxins"/>
    <property type="match status" value="1"/>
</dbReference>
<reference evidence="20 21" key="1">
    <citation type="submission" date="2020-06" db="EMBL/GenBank/DDBJ databases">
        <title>Rhizobium sp.nov. isolated from the tomato plant.</title>
        <authorList>
            <person name="Thin K.K."/>
            <person name="Zhang X."/>
            <person name="He S."/>
        </authorList>
    </citation>
    <scope>NUCLEOTIDE SEQUENCE [LARGE SCALE GENOMIC DNA]</scope>
    <source>
        <strain evidence="20 21">DBTS2</strain>
    </source>
</reference>
<dbReference type="InterPro" id="IPR001505">
    <property type="entry name" value="Copper_CuA"/>
</dbReference>
<keyword evidence="7 16" id="KW-0479">Metal-binding</keyword>
<accession>A0ABX2QM90</accession>
<proteinExistence type="inferred from homology"/>
<evidence type="ECO:0000256" key="4">
    <source>
        <dbReference type="ARBA" id="ARBA00022617"/>
    </source>
</evidence>
<keyword evidence="10 16" id="KW-0408">Iron</keyword>
<evidence type="ECO:0000256" key="9">
    <source>
        <dbReference type="ARBA" id="ARBA00022989"/>
    </source>
</evidence>
<feature type="transmembrane region" description="Helical" evidence="17">
    <location>
        <begin position="42"/>
        <end position="64"/>
    </location>
</feature>
<evidence type="ECO:0000256" key="16">
    <source>
        <dbReference type="PROSITE-ProRule" id="PRU00433"/>
    </source>
</evidence>
<dbReference type="PANTHER" id="PTHR22888">
    <property type="entry name" value="CYTOCHROME C OXIDASE, SUBUNIT II"/>
    <property type="match status" value="1"/>
</dbReference>
<dbReference type="InterPro" id="IPR036909">
    <property type="entry name" value="Cyt_c-like_dom_sf"/>
</dbReference>
<evidence type="ECO:0000256" key="17">
    <source>
        <dbReference type="SAM" id="Phobius"/>
    </source>
</evidence>
<evidence type="ECO:0000256" key="1">
    <source>
        <dbReference type="ARBA" id="ARBA00004141"/>
    </source>
</evidence>
<sequence length="333" mass="36168">MTDRSKRKRTGLLLTSSALVLAGCTGRQSALDPAGQEAAEVYHLFAVMVIGGGIIWLAVIGLLLHACRGQRRAWSENEASRLIAWGGVAFPVVVLFALLVYAVWLMPTIRPWVARAVPEPTLIEVTGEQFWWRVRYPAEDGMAGFETANELRLPIGERVAFSLSAADVIHSFWIPSLGGKMDMIPGRTNVLSLQATKTGVYHAPCAEFCGTSHAYMTFSVVVMGQDAYDDWRRKQASGNQPGGSEGERLFAYHGCAGCHSVRGTTPIAGLGPDLTYFADRETVGAGALRNTRENVERFIRDPSSVKPGSQMPAFDMVPHGDIAAIAEFLTGLR</sequence>
<feature type="transmembrane region" description="Helical" evidence="17">
    <location>
        <begin position="84"/>
        <end position="106"/>
    </location>
</feature>
<evidence type="ECO:0000313" key="20">
    <source>
        <dbReference type="EMBL" id="NVP58333.1"/>
    </source>
</evidence>
<dbReference type="InterPro" id="IPR045187">
    <property type="entry name" value="CcO_II"/>
</dbReference>
<feature type="domain" description="Cytochrome c" evidence="19">
    <location>
        <begin position="241"/>
        <end position="333"/>
    </location>
</feature>
<dbReference type="EMBL" id="JABXYK010000024">
    <property type="protein sequence ID" value="NVP58333.1"/>
    <property type="molecule type" value="Genomic_DNA"/>
</dbReference>
<dbReference type="InterPro" id="IPR034236">
    <property type="entry name" value="CuRO_CcO_Caa3_II"/>
</dbReference>
<keyword evidence="20" id="KW-0560">Oxidoreductase</keyword>
<name>A0ABX2QM90_9HYPH</name>
<dbReference type="NCBIfam" id="TIGR02866">
    <property type="entry name" value="CoxB"/>
    <property type="match status" value="1"/>
</dbReference>
<evidence type="ECO:0000256" key="15">
    <source>
        <dbReference type="ARBA" id="ARBA00047816"/>
    </source>
</evidence>
<dbReference type="Pfam" id="PF00034">
    <property type="entry name" value="Cytochrom_C"/>
    <property type="match status" value="1"/>
</dbReference>
<dbReference type="InterPro" id="IPR009056">
    <property type="entry name" value="Cyt_c-like_dom"/>
</dbReference>